<dbReference type="InterPro" id="IPR029058">
    <property type="entry name" value="AB_hydrolase_fold"/>
</dbReference>
<evidence type="ECO:0000256" key="3">
    <source>
        <dbReference type="SAM" id="MobiDB-lite"/>
    </source>
</evidence>
<comment type="caution">
    <text evidence="5">The sequence shown here is derived from an EMBL/GenBank/DDBJ whole genome shotgun (WGS) entry which is preliminary data.</text>
</comment>
<sequence length="774" mass="89967">MNFLKEQEITRNSDFSLYSSNSILGCIQDCQEILIRKIEISTEFANKNKKKQTNLFVKKSLESYLLQLKNIKKLFKKCNLSLSFPWEDVIHQLRSELSNNSDQKHSKKVKTTKKSSLLKNDLSQVIEQSTNSKENTDYVYYPQRSWSYLSLSIVIRLIVENFTIQISKKKISKKLLKKMDQYQKLFQRLACVLIFFNYSLKSVSLGSDSQKEEIKDQKKGNSDLNLNSNNKKNKKKKKKKKKYTKDNTNVNTNTNMGMDDKVSETQGKSRKSNKFYSDYTSIYFSSESQTEEEINKTQTKKNKKQSQQLKDLDLAPHEIFFIDEREIEKELKEISELKNPCEYYFVHQFEKSFKKLANYMHIAYSSCHFSYKSSNIVAKRIIFGLNAVRYFFRLKTGSRKAAQIKKDCSIEYLLSIWNSTESNKFVRWVVFQPFPRIKFERLRYISRTDTECKLSKSKNGFENPIPIRIISSSKKPFATKKIVLHIHGGGFISQTSFAHGPYLREWAKQTGCTVVSVDYTNPPKERFPFQIKECYQTYLWLVKKMPDCKLVLAGDSAGGCFALLTFIKIFQKEIVKRPDALLLAYPVTNLNSTFGLSRIMFSNDPVFSYSILKTCLNSCLPLNQESNKKKKKKKKKDKYLNDSIEDNSLLINNKLNSGSGSGSESESESESEFENESKTNISEKNLINTTYSPLYMDDKYLKAFPKTLILGGLFDPLLDEYSLFADRLKIIKHKDFQFRVYPLPHAFWSLGGVLKQTKIPLKHTIDFLKSVYDD</sequence>
<dbReference type="InterPro" id="IPR013094">
    <property type="entry name" value="AB_hydrolase_3"/>
</dbReference>
<gene>
    <name evidence="5" type="ORF">M0813_11210</name>
</gene>
<evidence type="ECO:0000256" key="2">
    <source>
        <dbReference type="ARBA" id="ARBA00022801"/>
    </source>
</evidence>
<feature type="compositionally biased region" description="Low complexity" evidence="3">
    <location>
        <begin position="246"/>
        <end position="255"/>
    </location>
</feature>
<feature type="compositionally biased region" description="Basic and acidic residues" evidence="3">
    <location>
        <begin position="212"/>
        <end position="221"/>
    </location>
</feature>
<comment type="similarity">
    <text evidence="1">Belongs to the 'GDXG' lipolytic enzyme family.</text>
</comment>
<accession>A0ABQ8ZFE8</accession>
<feature type="compositionally biased region" description="Basic residues" evidence="3">
    <location>
        <begin position="231"/>
        <end position="243"/>
    </location>
</feature>
<evidence type="ECO:0000313" key="5">
    <source>
        <dbReference type="EMBL" id="KAJ6255650.1"/>
    </source>
</evidence>
<feature type="compositionally biased region" description="Acidic residues" evidence="3">
    <location>
        <begin position="665"/>
        <end position="674"/>
    </location>
</feature>
<name>A0ABQ8ZFE8_9EUKA</name>
<protein>
    <submittedName>
        <fullName evidence="5">Hormone-sensitive lipase</fullName>
    </submittedName>
</protein>
<feature type="domain" description="Alpha/beta hydrolase fold-3" evidence="4">
    <location>
        <begin position="483"/>
        <end position="623"/>
    </location>
</feature>
<evidence type="ECO:0000313" key="6">
    <source>
        <dbReference type="Proteomes" id="UP001150062"/>
    </source>
</evidence>
<evidence type="ECO:0000259" key="4">
    <source>
        <dbReference type="Pfam" id="PF07859"/>
    </source>
</evidence>
<dbReference type="InterPro" id="IPR002168">
    <property type="entry name" value="Lipase_GDXG_HIS_AS"/>
</dbReference>
<keyword evidence="2" id="KW-0378">Hydrolase</keyword>
<dbReference type="PROSITE" id="PS51257">
    <property type="entry name" value="PROKAR_LIPOPROTEIN"/>
    <property type="match status" value="1"/>
</dbReference>
<feature type="region of interest" description="Disordered" evidence="3">
    <location>
        <begin position="651"/>
        <end position="678"/>
    </location>
</feature>
<dbReference type="PANTHER" id="PTHR23025">
    <property type="entry name" value="TRIACYLGLYCEROL LIPASE"/>
    <property type="match status" value="1"/>
</dbReference>
<feature type="region of interest" description="Disordered" evidence="3">
    <location>
        <begin position="212"/>
        <end position="267"/>
    </location>
</feature>
<dbReference type="EMBL" id="JAOAOG010000003">
    <property type="protein sequence ID" value="KAJ6255650.1"/>
    <property type="molecule type" value="Genomic_DNA"/>
</dbReference>
<dbReference type="Pfam" id="PF07859">
    <property type="entry name" value="Abhydrolase_3"/>
    <property type="match status" value="1"/>
</dbReference>
<dbReference type="PROSITE" id="PS01173">
    <property type="entry name" value="LIPASE_GDXG_HIS"/>
    <property type="match status" value="1"/>
</dbReference>
<keyword evidence="6" id="KW-1185">Reference proteome</keyword>
<evidence type="ECO:0000256" key="1">
    <source>
        <dbReference type="ARBA" id="ARBA00010515"/>
    </source>
</evidence>
<proteinExistence type="inferred from homology"/>
<feature type="compositionally biased region" description="Low complexity" evidence="3">
    <location>
        <begin position="651"/>
        <end position="664"/>
    </location>
</feature>
<dbReference type="SUPFAM" id="SSF53474">
    <property type="entry name" value="alpha/beta-Hydrolases"/>
    <property type="match status" value="1"/>
</dbReference>
<dbReference type="Proteomes" id="UP001150062">
    <property type="component" value="Unassembled WGS sequence"/>
</dbReference>
<dbReference type="PANTHER" id="PTHR23025:SF3">
    <property type="entry name" value="HORMONE-SENSITIVE LIPASE"/>
    <property type="match status" value="1"/>
</dbReference>
<organism evidence="5 6">
    <name type="scientific">Anaeramoeba flamelloides</name>
    <dbReference type="NCBI Taxonomy" id="1746091"/>
    <lineage>
        <taxon>Eukaryota</taxon>
        <taxon>Metamonada</taxon>
        <taxon>Anaeramoebidae</taxon>
        <taxon>Anaeramoeba</taxon>
    </lineage>
</organism>
<reference evidence="5" key="1">
    <citation type="submission" date="2022-08" db="EMBL/GenBank/DDBJ databases">
        <title>Novel sulfate-reducing endosymbionts in the free-living metamonad Anaeramoeba.</title>
        <authorList>
            <person name="Jerlstrom-Hultqvist J."/>
            <person name="Cepicka I."/>
            <person name="Gallot-Lavallee L."/>
            <person name="Salas-Leiva D."/>
            <person name="Curtis B.A."/>
            <person name="Zahonova K."/>
            <person name="Pipaliya S."/>
            <person name="Dacks J."/>
            <person name="Roger A.J."/>
        </authorList>
    </citation>
    <scope>NUCLEOTIDE SEQUENCE</scope>
    <source>
        <strain evidence="5">Schooner1</strain>
    </source>
</reference>
<dbReference type="Gene3D" id="3.40.50.1820">
    <property type="entry name" value="alpha/beta hydrolase"/>
    <property type="match status" value="1"/>
</dbReference>